<organism evidence="15 16">
    <name type="scientific">Psychroflexus salarius</name>
    <dbReference type="NCBI Taxonomy" id="1155689"/>
    <lineage>
        <taxon>Bacteria</taxon>
        <taxon>Pseudomonadati</taxon>
        <taxon>Bacteroidota</taxon>
        <taxon>Flavobacteriia</taxon>
        <taxon>Flavobacteriales</taxon>
        <taxon>Flavobacteriaceae</taxon>
        <taxon>Psychroflexus</taxon>
    </lineage>
</organism>
<sequence>MHFVDVILPLALPKRFTYVFKAEDYDFEIKVGKRVAIQFGKRKIYTAIVVNIHNNPPQAYDAKPIEDVLDQTPILTQLQLQFFKWVSDYYLCSEGEVLRAALPSAFLLESETIIEKHPDINQNEIEFIEDQHVLILDALDMQSSLKLSDVMSILGKKTVFPVLNEMLSKDLIVFNQELNRQYKPKLIKYLRLNSVYYQQQKFEELLESLNRAKKQKEVFMKMIALETAKKPITKTKLKQETAVSDAVIKALIDKAILIEEEKQQDRVQFKTEVTSHHIQLSDLQDQAFNQIKSNLETKDVCLFQGVTSSGKTEIYIKLIEAQIAKGNQVLYLLPEIALTTQLITRLQNYFGDQVIVFHSKFSVNERVEAYKHVLNQSKGRIIIGARSSIFLPFQNLGLIIVDESHETSFKQYDPAPRYQARDAAIVLAKMSQARVILGTATPSLESIYNVKQKKYAYVTLTKRFGNVLFPKINIIDLQERYKKKKMKGHFSEDLILKIQETLEHGEQVILFQNRRGYSPILECNSCGNSPQCPNCDVSLTYHKHNNTLRCHYCGYHIAMQIKCMACGSKDLSTKGFGTEQIEVEAKALFPEFKIKRMDLDTTRAKNAYGNLITEFEQGEIDILVGTQMLSKGLDFRDVSLVGVLNADSLLNFPDFRAHERCFQLLTQVAGRAGRTQKQGEVLIQSFNPHHQVLQQVTTYNYKQLYKEQLYDRKHFKYPPYFRLVRFTLKSKDFNRVNEASAWLATYYRQVFKEYVLGPEFPPILRIRNMYHKNILLKIPPQQSLSKTKSYINKGRDKFEAIGAFKSIRLIIDVDPF</sequence>
<dbReference type="GO" id="GO:0005524">
    <property type="term" value="F:ATP binding"/>
    <property type="evidence" value="ECO:0007669"/>
    <property type="project" value="UniProtKB-UniRule"/>
</dbReference>
<evidence type="ECO:0000259" key="13">
    <source>
        <dbReference type="PROSITE" id="PS51192"/>
    </source>
</evidence>
<keyword evidence="1 12" id="KW-0639">Primosome</keyword>
<dbReference type="Pfam" id="PF17764">
    <property type="entry name" value="PriA_3primeBD"/>
    <property type="match status" value="1"/>
</dbReference>
<keyword evidence="2 12" id="KW-0235">DNA replication</keyword>
<dbReference type="InterPro" id="IPR005259">
    <property type="entry name" value="PriA"/>
</dbReference>
<comment type="similarity">
    <text evidence="12">Belongs to the helicase family. PriA subfamily.</text>
</comment>
<dbReference type="NCBIfam" id="TIGR00595">
    <property type="entry name" value="priA"/>
    <property type="match status" value="1"/>
</dbReference>
<dbReference type="HAMAP" id="MF_00983">
    <property type="entry name" value="PriA"/>
    <property type="match status" value="1"/>
</dbReference>
<feature type="binding site" evidence="12">
    <location>
        <position position="526"/>
    </location>
    <ligand>
        <name>Zn(2+)</name>
        <dbReference type="ChEBI" id="CHEBI:29105"/>
        <label>1</label>
    </ligand>
</feature>
<evidence type="ECO:0000256" key="8">
    <source>
        <dbReference type="ARBA" id="ARBA00022840"/>
    </source>
</evidence>
<dbReference type="Pfam" id="PF18319">
    <property type="entry name" value="Zn_ribbon_PriA"/>
    <property type="match status" value="1"/>
</dbReference>
<name>A0A1M4S8S7_9FLAO</name>
<dbReference type="RefSeq" id="WP_073190268.1">
    <property type="nucleotide sequence ID" value="NZ_FQTW01000001.1"/>
</dbReference>
<protein>
    <recommendedName>
        <fullName evidence="12">Replication restart protein PriA</fullName>
    </recommendedName>
    <alternativeName>
        <fullName evidence="12">ATP-dependent DNA helicase PriA</fullName>
        <ecNumber evidence="12">5.6.2.4</ecNumber>
    </alternativeName>
    <alternativeName>
        <fullName evidence="12">DNA 3'-5' helicase PriA</fullName>
    </alternativeName>
</protein>
<dbReference type="Pfam" id="PF00271">
    <property type="entry name" value="Helicase_C"/>
    <property type="match status" value="1"/>
</dbReference>
<dbReference type="PANTHER" id="PTHR30580:SF0">
    <property type="entry name" value="PRIMOSOMAL PROTEIN N"/>
    <property type="match status" value="1"/>
</dbReference>
<comment type="cofactor">
    <cofactor evidence="12">
        <name>Zn(2+)</name>
        <dbReference type="ChEBI" id="CHEBI:29105"/>
    </cofactor>
    <text evidence="12">Binds 2 zinc ions per subunit.</text>
</comment>
<keyword evidence="4 12" id="KW-0547">Nucleotide-binding</keyword>
<gene>
    <name evidence="12" type="primary">priA</name>
    <name evidence="15" type="ORF">SAMN05444278_10113</name>
</gene>
<keyword evidence="10 12" id="KW-0413">Isomerase</keyword>
<dbReference type="CDD" id="cd17929">
    <property type="entry name" value="DEXHc_priA"/>
    <property type="match status" value="1"/>
</dbReference>
<evidence type="ECO:0000256" key="12">
    <source>
        <dbReference type="HAMAP-Rule" id="MF_00983"/>
    </source>
</evidence>
<proteinExistence type="inferred from homology"/>
<dbReference type="Gene3D" id="3.40.50.300">
    <property type="entry name" value="P-loop containing nucleotide triphosphate hydrolases"/>
    <property type="match status" value="2"/>
</dbReference>
<evidence type="ECO:0000256" key="4">
    <source>
        <dbReference type="ARBA" id="ARBA00022741"/>
    </source>
</evidence>
<dbReference type="GO" id="GO:0003677">
    <property type="term" value="F:DNA binding"/>
    <property type="evidence" value="ECO:0007669"/>
    <property type="project" value="UniProtKB-UniRule"/>
</dbReference>
<feature type="binding site" evidence="12">
    <location>
        <position position="563"/>
    </location>
    <ligand>
        <name>Zn(2+)</name>
        <dbReference type="ChEBI" id="CHEBI:29105"/>
        <label>1</label>
    </ligand>
</feature>
<dbReference type="GO" id="GO:0006270">
    <property type="term" value="P:DNA replication initiation"/>
    <property type="evidence" value="ECO:0007669"/>
    <property type="project" value="TreeGrafter"/>
</dbReference>
<dbReference type="Pfam" id="PF00270">
    <property type="entry name" value="DEAD"/>
    <property type="match status" value="1"/>
</dbReference>
<evidence type="ECO:0000256" key="5">
    <source>
        <dbReference type="ARBA" id="ARBA00022801"/>
    </source>
</evidence>
<dbReference type="InterPro" id="IPR040498">
    <property type="entry name" value="PriA_CRR"/>
</dbReference>
<dbReference type="Gene3D" id="3.40.1440.60">
    <property type="entry name" value="PriA, 3(prime) DNA-binding domain"/>
    <property type="match status" value="1"/>
</dbReference>
<feature type="binding site" evidence="12">
    <location>
        <position position="550"/>
    </location>
    <ligand>
        <name>Zn(2+)</name>
        <dbReference type="ChEBI" id="CHEBI:29105"/>
        <label>2</label>
    </ligand>
</feature>
<dbReference type="GO" id="GO:0006302">
    <property type="term" value="P:double-strand break repair"/>
    <property type="evidence" value="ECO:0007669"/>
    <property type="project" value="InterPro"/>
</dbReference>
<keyword evidence="16" id="KW-1185">Reference proteome</keyword>
<feature type="binding site" evidence="12">
    <location>
        <position position="523"/>
    </location>
    <ligand>
        <name>Zn(2+)</name>
        <dbReference type="ChEBI" id="CHEBI:29105"/>
        <label>1</label>
    </ligand>
</feature>
<comment type="catalytic activity">
    <reaction evidence="11 12">
        <text>ATP + H2O = ADP + phosphate + H(+)</text>
        <dbReference type="Rhea" id="RHEA:13065"/>
        <dbReference type="ChEBI" id="CHEBI:15377"/>
        <dbReference type="ChEBI" id="CHEBI:15378"/>
        <dbReference type="ChEBI" id="CHEBI:30616"/>
        <dbReference type="ChEBI" id="CHEBI:43474"/>
        <dbReference type="ChEBI" id="CHEBI:456216"/>
        <dbReference type="EC" id="5.6.2.4"/>
    </reaction>
</comment>
<dbReference type="STRING" id="1155689.SAMN05444278_10113"/>
<evidence type="ECO:0000259" key="14">
    <source>
        <dbReference type="PROSITE" id="PS51194"/>
    </source>
</evidence>
<evidence type="ECO:0000313" key="15">
    <source>
        <dbReference type="EMBL" id="SHE28568.1"/>
    </source>
</evidence>
<comment type="subunit">
    <text evidence="12">Component of the replication restart primosome.</text>
</comment>
<evidence type="ECO:0000256" key="9">
    <source>
        <dbReference type="ARBA" id="ARBA00023125"/>
    </source>
</evidence>
<evidence type="ECO:0000256" key="2">
    <source>
        <dbReference type="ARBA" id="ARBA00022705"/>
    </source>
</evidence>
<dbReference type="SMART" id="SM00490">
    <property type="entry name" value="HELICc"/>
    <property type="match status" value="1"/>
</dbReference>
<dbReference type="InterPro" id="IPR014001">
    <property type="entry name" value="Helicase_ATP-bd"/>
</dbReference>
<evidence type="ECO:0000256" key="11">
    <source>
        <dbReference type="ARBA" id="ARBA00048988"/>
    </source>
</evidence>
<keyword evidence="8 12" id="KW-0067">ATP-binding</keyword>
<dbReference type="GO" id="GO:0008270">
    <property type="term" value="F:zinc ion binding"/>
    <property type="evidence" value="ECO:0007669"/>
    <property type="project" value="UniProtKB-UniRule"/>
</dbReference>
<dbReference type="PROSITE" id="PS51194">
    <property type="entry name" value="HELICASE_CTER"/>
    <property type="match status" value="1"/>
</dbReference>
<accession>A0A1M4S8S7</accession>
<keyword evidence="7 12" id="KW-0862">Zinc</keyword>
<feature type="binding site" evidence="12">
    <location>
        <position position="566"/>
    </location>
    <ligand>
        <name>Zn(2+)</name>
        <dbReference type="ChEBI" id="CHEBI:29105"/>
        <label>1</label>
    </ligand>
</feature>
<dbReference type="Pfam" id="PF18074">
    <property type="entry name" value="PriA_C"/>
    <property type="match status" value="1"/>
</dbReference>
<dbReference type="InterPro" id="IPR011545">
    <property type="entry name" value="DEAD/DEAH_box_helicase_dom"/>
</dbReference>
<keyword evidence="3 12" id="KW-0479">Metal-binding</keyword>
<dbReference type="FunFam" id="3.40.1440.60:FF:000001">
    <property type="entry name" value="Primosomal protein N"/>
    <property type="match status" value="1"/>
</dbReference>
<dbReference type="EC" id="5.6.2.4" evidence="12"/>
<dbReference type="InterPro" id="IPR001650">
    <property type="entry name" value="Helicase_C-like"/>
</dbReference>
<dbReference type="GO" id="GO:1990077">
    <property type="term" value="C:primosome complex"/>
    <property type="evidence" value="ECO:0007669"/>
    <property type="project" value="UniProtKB-UniRule"/>
</dbReference>
<dbReference type="InterPro" id="IPR027417">
    <property type="entry name" value="P-loop_NTPase"/>
</dbReference>
<keyword evidence="5 12" id="KW-0378">Hydrolase</keyword>
<comment type="function">
    <text evidence="12">Initiates the restart of stalled replication forks, which reloads the replicative helicase on sites other than the origin of replication. Recognizes and binds to abandoned replication forks and remodels them to uncover a helicase loading site. Promotes assembly of the primosome at these replication forks.</text>
</comment>
<feature type="binding site" evidence="12">
    <location>
        <position position="535"/>
    </location>
    <ligand>
        <name>Zn(2+)</name>
        <dbReference type="ChEBI" id="CHEBI:29105"/>
        <label>2</label>
    </ligand>
</feature>
<feature type="domain" description="Helicase C-terminal" evidence="14">
    <location>
        <begin position="558"/>
        <end position="713"/>
    </location>
</feature>
<keyword evidence="6 12" id="KW-0347">Helicase</keyword>
<dbReference type="GO" id="GO:0006310">
    <property type="term" value="P:DNA recombination"/>
    <property type="evidence" value="ECO:0007669"/>
    <property type="project" value="InterPro"/>
</dbReference>
<dbReference type="GO" id="GO:0016887">
    <property type="term" value="F:ATP hydrolysis activity"/>
    <property type="evidence" value="ECO:0007669"/>
    <property type="project" value="RHEA"/>
</dbReference>
<dbReference type="EMBL" id="FQTW01000001">
    <property type="protein sequence ID" value="SHE28568.1"/>
    <property type="molecule type" value="Genomic_DNA"/>
</dbReference>
<dbReference type="AlphaFoldDB" id="A0A1M4S8S7"/>
<dbReference type="SUPFAM" id="SSF52540">
    <property type="entry name" value="P-loop containing nucleoside triphosphate hydrolases"/>
    <property type="match status" value="1"/>
</dbReference>
<reference evidence="15 16" key="1">
    <citation type="submission" date="2016-11" db="EMBL/GenBank/DDBJ databases">
        <authorList>
            <person name="Jaros S."/>
            <person name="Januszkiewicz K."/>
            <person name="Wedrychowicz H."/>
        </authorList>
    </citation>
    <scope>NUCLEOTIDE SEQUENCE [LARGE SCALE GENOMIC DNA]</scope>
    <source>
        <strain evidence="15 16">DSM 25661</strain>
    </source>
</reference>
<dbReference type="InterPro" id="IPR042115">
    <property type="entry name" value="PriA_3primeBD_sf"/>
</dbReference>
<dbReference type="PROSITE" id="PS51192">
    <property type="entry name" value="HELICASE_ATP_BIND_1"/>
    <property type="match status" value="1"/>
</dbReference>
<dbReference type="InterPro" id="IPR041236">
    <property type="entry name" value="PriA_C"/>
</dbReference>
<evidence type="ECO:0000256" key="1">
    <source>
        <dbReference type="ARBA" id="ARBA00022515"/>
    </source>
</evidence>
<evidence type="ECO:0000256" key="6">
    <source>
        <dbReference type="ARBA" id="ARBA00022806"/>
    </source>
</evidence>
<dbReference type="FunFam" id="3.40.50.300:FF:000489">
    <property type="entry name" value="Primosome assembly protein PriA"/>
    <property type="match status" value="1"/>
</dbReference>
<dbReference type="GO" id="GO:0006269">
    <property type="term" value="P:DNA replication, synthesis of primer"/>
    <property type="evidence" value="ECO:0007669"/>
    <property type="project" value="UniProtKB-KW"/>
</dbReference>
<dbReference type="InterPro" id="IPR041222">
    <property type="entry name" value="PriA_3primeBD"/>
</dbReference>
<evidence type="ECO:0000256" key="3">
    <source>
        <dbReference type="ARBA" id="ARBA00022723"/>
    </source>
</evidence>
<feature type="binding site" evidence="12">
    <location>
        <position position="532"/>
    </location>
    <ligand>
        <name>Zn(2+)</name>
        <dbReference type="ChEBI" id="CHEBI:29105"/>
        <label>2</label>
    </ligand>
</feature>
<dbReference type="GO" id="GO:0043138">
    <property type="term" value="F:3'-5' DNA helicase activity"/>
    <property type="evidence" value="ECO:0007669"/>
    <property type="project" value="UniProtKB-EC"/>
</dbReference>
<keyword evidence="9 12" id="KW-0238">DNA-binding</keyword>
<feature type="domain" description="Helicase ATP-binding" evidence="13">
    <location>
        <begin position="292"/>
        <end position="460"/>
    </location>
</feature>
<evidence type="ECO:0000256" key="7">
    <source>
        <dbReference type="ARBA" id="ARBA00022833"/>
    </source>
</evidence>
<comment type="catalytic activity">
    <reaction evidence="12">
        <text>Couples ATP hydrolysis with the unwinding of duplex DNA by translocating in the 3'-5' direction.</text>
        <dbReference type="EC" id="5.6.2.4"/>
    </reaction>
</comment>
<feature type="binding site" evidence="12">
    <location>
        <position position="553"/>
    </location>
    <ligand>
        <name>Zn(2+)</name>
        <dbReference type="ChEBI" id="CHEBI:29105"/>
        <label>2</label>
    </ligand>
</feature>
<dbReference type="CDD" id="cd18804">
    <property type="entry name" value="SF2_C_priA"/>
    <property type="match status" value="1"/>
</dbReference>
<dbReference type="PANTHER" id="PTHR30580">
    <property type="entry name" value="PRIMOSOMAL PROTEIN N"/>
    <property type="match status" value="1"/>
</dbReference>
<evidence type="ECO:0000313" key="16">
    <source>
        <dbReference type="Proteomes" id="UP000184462"/>
    </source>
</evidence>
<dbReference type="Proteomes" id="UP000184462">
    <property type="component" value="Unassembled WGS sequence"/>
</dbReference>
<dbReference type="SMART" id="SM00487">
    <property type="entry name" value="DEXDc"/>
    <property type="match status" value="1"/>
</dbReference>
<evidence type="ECO:0000256" key="10">
    <source>
        <dbReference type="ARBA" id="ARBA00023235"/>
    </source>
</evidence>